<name>A0A8W4FQK3_PIG</name>
<accession>A0A8W4FQK3</accession>
<dbReference type="Ensembl" id="ENSSSCT00000067976.1">
    <property type="protein sequence ID" value="ENSSSCP00000081306.1"/>
    <property type="gene ID" value="ENSSSCG00000049750.1"/>
</dbReference>
<protein>
    <recommendedName>
        <fullName evidence="3">DUF1725 domain-containing protein</fullName>
    </recommendedName>
</protein>
<dbReference type="Proteomes" id="UP000008227">
    <property type="component" value="Chromosome 13"/>
</dbReference>
<organism evidence="1 2">
    <name type="scientific">Sus scrofa</name>
    <name type="common">Pig</name>
    <dbReference type="NCBI Taxonomy" id="9823"/>
    <lineage>
        <taxon>Eukaryota</taxon>
        <taxon>Metazoa</taxon>
        <taxon>Chordata</taxon>
        <taxon>Craniata</taxon>
        <taxon>Vertebrata</taxon>
        <taxon>Euteleostomi</taxon>
        <taxon>Mammalia</taxon>
        <taxon>Eutheria</taxon>
        <taxon>Laurasiatheria</taxon>
        <taxon>Artiodactyla</taxon>
        <taxon>Suina</taxon>
        <taxon>Suidae</taxon>
        <taxon>Sus</taxon>
    </lineage>
</organism>
<evidence type="ECO:0008006" key="3">
    <source>
        <dbReference type="Google" id="ProtNLM"/>
    </source>
</evidence>
<reference evidence="1" key="2">
    <citation type="submission" date="2025-08" db="UniProtKB">
        <authorList>
            <consortium name="Ensembl"/>
        </authorList>
    </citation>
    <scope>IDENTIFICATION</scope>
</reference>
<evidence type="ECO:0000313" key="2">
    <source>
        <dbReference type="Proteomes" id="UP000008227"/>
    </source>
</evidence>
<sequence>MFIAALFTIPKTWKQPKCLSTDEQIKKISYIHTMEYYSAIKKNKIMPFAATWMELETLVLSEISQKEKDKYHVTYLESNIQQKMKLSTEKKLMDIANRLVVAKWRGEQEGLGVWG</sequence>
<proteinExistence type="predicted"/>
<dbReference type="AlphaFoldDB" id="A0A8W4FQK3"/>
<reference evidence="1" key="3">
    <citation type="submission" date="2025-09" db="UniProtKB">
        <authorList>
            <consortium name="Ensembl"/>
        </authorList>
    </citation>
    <scope>IDENTIFICATION</scope>
</reference>
<dbReference type="GeneTree" id="ENSGT01150000286925"/>
<reference evidence="1" key="1">
    <citation type="journal article" date="2020" name="Gigascience">
        <title>An improved pig reference genome sequence to enable pig genetics and genomics research.</title>
        <authorList>
            <person name="Warr A."/>
            <person name="Affara N."/>
            <person name="Aken B."/>
            <person name="Beiki H."/>
            <person name="Bickhart D.M."/>
            <person name="Billis K."/>
            <person name="Chow W."/>
            <person name="Eory L."/>
            <person name="Finlayson H.A."/>
            <person name="Flicek P."/>
            <person name="Giron C.G."/>
            <person name="Griffin D.K."/>
            <person name="Hall R."/>
            <person name="Hannum G."/>
            <person name="Hourlier T."/>
            <person name="Howe K."/>
            <person name="Hume D.A."/>
            <person name="Izuogu O."/>
            <person name="Kim K."/>
            <person name="Koren S."/>
            <person name="Liu H."/>
            <person name="Manchanda N."/>
            <person name="Martin F.J."/>
            <person name="Nonneman D.J."/>
            <person name="O'Connor R.E."/>
            <person name="Phillippy A.M."/>
            <person name="Rohrer G.A."/>
            <person name="Rosen B.D."/>
            <person name="Rund L.A."/>
            <person name="Sargent C.A."/>
            <person name="Schook L.B."/>
            <person name="Schroeder S.G."/>
            <person name="Schwartz A.S."/>
            <person name="Skinner B.M."/>
            <person name="Talbot R."/>
            <person name="Tseng E."/>
            <person name="Tuggle C.K."/>
            <person name="Watson M."/>
            <person name="Smith T.P.L."/>
            <person name="Archibald A.L."/>
        </authorList>
    </citation>
    <scope>NUCLEOTIDE SEQUENCE [LARGE SCALE GENOMIC DNA]</scope>
    <source>
        <strain evidence="1">Duroc</strain>
    </source>
</reference>
<evidence type="ECO:0000313" key="1">
    <source>
        <dbReference type="Ensembl" id="ENSSSCP00000081306.1"/>
    </source>
</evidence>
<keyword evidence="2" id="KW-1185">Reference proteome</keyword>